<evidence type="ECO:0000313" key="2">
    <source>
        <dbReference type="Proteomes" id="UP000479710"/>
    </source>
</evidence>
<reference evidence="1 2" key="1">
    <citation type="submission" date="2019-11" db="EMBL/GenBank/DDBJ databases">
        <title>Whole genome sequence of Oryza granulata.</title>
        <authorList>
            <person name="Li W."/>
        </authorList>
    </citation>
    <scope>NUCLEOTIDE SEQUENCE [LARGE SCALE GENOMIC DNA]</scope>
    <source>
        <strain evidence="2">cv. Menghai</strain>
        <tissue evidence="1">Leaf</tissue>
    </source>
</reference>
<accession>A0A6G1CZW4</accession>
<sequence length="121" mass="13682">MASAIPCHIESSAPGDAHGGVEPATYKIRRRGIVASWPDPWMLTCLWNDHQLPNDSFEPFLLFDSPELLEETVPRRRRRWRAMPRDACGHGSALVLGGYKKKQHGAGAVHSPSSQFRWKHR</sequence>
<comment type="caution">
    <text evidence="1">The sequence shown here is derived from an EMBL/GenBank/DDBJ whole genome shotgun (WGS) entry which is preliminary data.</text>
</comment>
<dbReference type="EMBL" id="SPHZ02000007">
    <property type="protein sequence ID" value="KAF0905716.1"/>
    <property type="molecule type" value="Genomic_DNA"/>
</dbReference>
<protein>
    <submittedName>
        <fullName evidence="1">Uncharacterized protein</fullName>
    </submittedName>
</protein>
<dbReference type="Proteomes" id="UP000479710">
    <property type="component" value="Unassembled WGS sequence"/>
</dbReference>
<dbReference type="AlphaFoldDB" id="A0A6G1CZW4"/>
<evidence type="ECO:0000313" key="1">
    <source>
        <dbReference type="EMBL" id="KAF0905716.1"/>
    </source>
</evidence>
<dbReference type="OrthoDB" id="101791at2759"/>
<proteinExistence type="predicted"/>
<organism evidence="1 2">
    <name type="scientific">Oryza meyeriana var. granulata</name>
    <dbReference type="NCBI Taxonomy" id="110450"/>
    <lineage>
        <taxon>Eukaryota</taxon>
        <taxon>Viridiplantae</taxon>
        <taxon>Streptophyta</taxon>
        <taxon>Embryophyta</taxon>
        <taxon>Tracheophyta</taxon>
        <taxon>Spermatophyta</taxon>
        <taxon>Magnoliopsida</taxon>
        <taxon>Liliopsida</taxon>
        <taxon>Poales</taxon>
        <taxon>Poaceae</taxon>
        <taxon>BOP clade</taxon>
        <taxon>Oryzoideae</taxon>
        <taxon>Oryzeae</taxon>
        <taxon>Oryzinae</taxon>
        <taxon>Oryza</taxon>
        <taxon>Oryza meyeriana</taxon>
    </lineage>
</organism>
<keyword evidence="2" id="KW-1185">Reference proteome</keyword>
<name>A0A6G1CZW4_9ORYZ</name>
<gene>
    <name evidence="1" type="ORF">E2562_008794</name>
</gene>